<keyword evidence="3" id="KW-1185">Reference proteome</keyword>
<proteinExistence type="predicted"/>
<organism evidence="2 3">
    <name type="scientific">Naasia aerilata</name>
    <dbReference type="NCBI Taxonomy" id="1162966"/>
    <lineage>
        <taxon>Bacteria</taxon>
        <taxon>Bacillati</taxon>
        <taxon>Actinomycetota</taxon>
        <taxon>Actinomycetes</taxon>
        <taxon>Micrococcales</taxon>
        <taxon>Microbacteriaceae</taxon>
        <taxon>Naasia</taxon>
    </lineage>
</organism>
<evidence type="ECO:0000313" key="3">
    <source>
        <dbReference type="Proteomes" id="UP001321498"/>
    </source>
</evidence>
<keyword evidence="1" id="KW-1133">Transmembrane helix</keyword>
<feature type="transmembrane region" description="Helical" evidence="1">
    <location>
        <begin position="161"/>
        <end position="182"/>
    </location>
</feature>
<feature type="transmembrane region" description="Helical" evidence="1">
    <location>
        <begin position="90"/>
        <end position="111"/>
    </location>
</feature>
<gene>
    <name evidence="2" type="ORF">GCM10025866_30520</name>
</gene>
<dbReference type="Proteomes" id="UP001321498">
    <property type="component" value="Chromosome"/>
</dbReference>
<protein>
    <submittedName>
        <fullName evidence="2">Uncharacterized protein</fullName>
    </submittedName>
</protein>
<keyword evidence="1" id="KW-0812">Transmembrane</keyword>
<name>A0ABM8GGB9_9MICO</name>
<evidence type="ECO:0000256" key="1">
    <source>
        <dbReference type="SAM" id="Phobius"/>
    </source>
</evidence>
<accession>A0ABM8GGB9</accession>
<feature type="transmembrane region" description="Helical" evidence="1">
    <location>
        <begin position="123"/>
        <end position="149"/>
    </location>
</feature>
<sequence length="326" mass="33187">MTTLASRPAARAWLAPVPVRWHRPLVALAAAMAVLAVVSAIGMLVDPRQVTGLSVWAKPLKFALSTGIYAVTFAWLIGQLPRGRRLARRAGTITTAGLAIELAIIVGVAAIGETSHFNVATPLHVALWAVMAGTIGVVWVMSLLVAFVLLRTPLGDPARTLAIRAGSLLAVVGMALAFLMTFGNGADYAHGIAGAHTVGLADGGPGLPLLGWSTVGGDLRIPHFVGMHALQALPLVAIALELVGRRVRLLAAPVPRLRLVAVAAVAYAATVALVTWQALAGQSVVAPSGGILVAGLALAVAAAGAVTAILIAARRSSAIGGQPTLV</sequence>
<feature type="transmembrane region" description="Helical" evidence="1">
    <location>
        <begin position="291"/>
        <end position="313"/>
    </location>
</feature>
<reference evidence="3" key="1">
    <citation type="journal article" date="2019" name="Int. J. Syst. Evol. Microbiol.">
        <title>The Global Catalogue of Microorganisms (GCM) 10K type strain sequencing project: providing services to taxonomists for standard genome sequencing and annotation.</title>
        <authorList>
            <consortium name="The Broad Institute Genomics Platform"/>
            <consortium name="The Broad Institute Genome Sequencing Center for Infectious Disease"/>
            <person name="Wu L."/>
            <person name="Ma J."/>
        </authorList>
    </citation>
    <scope>NUCLEOTIDE SEQUENCE [LARGE SCALE GENOMIC DNA]</scope>
    <source>
        <strain evidence="3">NBRC 108725</strain>
    </source>
</reference>
<dbReference type="EMBL" id="AP027731">
    <property type="protein sequence ID" value="BDZ47143.1"/>
    <property type="molecule type" value="Genomic_DNA"/>
</dbReference>
<keyword evidence="1" id="KW-0472">Membrane</keyword>
<dbReference type="RefSeq" id="WP_286277092.1">
    <property type="nucleotide sequence ID" value="NZ_AP027731.1"/>
</dbReference>
<feature type="transmembrane region" description="Helical" evidence="1">
    <location>
        <begin position="221"/>
        <end position="244"/>
    </location>
</feature>
<feature type="transmembrane region" description="Helical" evidence="1">
    <location>
        <begin position="256"/>
        <end position="279"/>
    </location>
</feature>
<feature type="transmembrane region" description="Helical" evidence="1">
    <location>
        <begin position="25"/>
        <end position="45"/>
    </location>
</feature>
<evidence type="ECO:0000313" key="2">
    <source>
        <dbReference type="EMBL" id="BDZ47143.1"/>
    </source>
</evidence>
<feature type="transmembrane region" description="Helical" evidence="1">
    <location>
        <begin position="60"/>
        <end position="78"/>
    </location>
</feature>